<dbReference type="EMBL" id="MSFO01000007">
    <property type="protein sequence ID" value="PLB45732.1"/>
    <property type="molecule type" value="Genomic_DNA"/>
</dbReference>
<dbReference type="GeneID" id="36550723"/>
<evidence type="ECO:0000313" key="3">
    <source>
        <dbReference type="Proteomes" id="UP000234275"/>
    </source>
</evidence>
<reference evidence="2 3" key="1">
    <citation type="submission" date="2016-12" db="EMBL/GenBank/DDBJ databases">
        <title>The genomes of Aspergillus section Nigri reveals drivers in fungal speciation.</title>
        <authorList>
            <consortium name="DOE Joint Genome Institute"/>
            <person name="Vesth T.C."/>
            <person name="Nybo J."/>
            <person name="Theobald S."/>
            <person name="Brandl J."/>
            <person name="Frisvad J.C."/>
            <person name="Nielsen K.F."/>
            <person name="Lyhne E.K."/>
            <person name="Kogle M.E."/>
            <person name="Kuo A."/>
            <person name="Riley R."/>
            <person name="Clum A."/>
            <person name="Nolan M."/>
            <person name="Lipzen A."/>
            <person name="Salamov A."/>
            <person name="Henrissat B."/>
            <person name="Wiebenga A."/>
            <person name="De Vries R.P."/>
            <person name="Grigoriev I.V."/>
            <person name="Mortensen U.H."/>
            <person name="Andersen M.R."/>
            <person name="Baker S.E."/>
        </authorList>
    </citation>
    <scope>NUCLEOTIDE SEQUENCE [LARGE SCALE GENOMIC DNA]</scope>
    <source>
        <strain evidence="2 3">IBT 23096</strain>
    </source>
</reference>
<gene>
    <name evidence="2" type="ORF">P170DRAFT_250961</name>
</gene>
<keyword evidence="3" id="KW-1185">Reference proteome</keyword>
<dbReference type="Proteomes" id="UP000234275">
    <property type="component" value="Unassembled WGS sequence"/>
</dbReference>
<proteinExistence type="predicted"/>
<keyword evidence="1" id="KW-0472">Membrane</keyword>
<name>A0A2I2FYM4_9EURO</name>
<sequence length="80" mass="9022">MIQGLEGLILVEQFLIHASSSDCALFLFPHWFSLVVCVHSSASSRKRFAFLQFANHFLIPWFSSKIPGLAVTASALFIWH</sequence>
<feature type="transmembrane region" description="Helical" evidence="1">
    <location>
        <begin position="58"/>
        <end position="79"/>
    </location>
</feature>
<feature type="transmembrane region" description="Helical" evidence="1">
    <location>
        <begin position="14"/>
        <end position="38"/>
    </location>
</feature>
<accession>A0A2I2FYM4</accession>
<keyword evidence="1" id="KW-0812">Transmembrane</keyword>
<dbReference type="RefSeq" id="XP_024701034.1">
    <property type="nucleotide sequence ID" value="XM_024843024.1"/>
</dbReference>
<evidence type="ECO:0000256" key="1">
    <source>
        <dbReference type="SAM" id="Phobius"/>
    </source>
</evidence>
<keyword evidence="1" id="KW-1133">Transmembrane helix</keyword>
<organism evidence="2 3">
    <name type="scientific">Aspergillus steynii IBT 23096</name>
    <dbReference type="NCBI Taxonomy" id="1392250"/>
    <lineage>
        <taxon>Eukaryota</taxon>
        <taxon>Fungi</taxon>
        <taxon>Dikarya</taxon>
        <taxon>Ascomycota</taxon>
        <taxon>Pezizomycotina</taxon>
        <taxon>Eurotiomycetes</taxon>
        <taxon>Eurotiomycetidae</taxon>
        <taxon>Eurotiales</taxon>
        <taxon>Aspergillaceae</taxon>
        <taxon>Aspergillus</taxon>
        <taxon>Aspergillus subgen. Circumdati</taxon>
    </lineage>
</organism>
<dbReference type="VEuPathDB" id="FungiDB:P170DRAFT_250961"/>
<protein>
    <submittedName>
        <fullName evidence="2">Uncharacterized protein</fullName>
    </submittedName>
</protein>
<evidence type="ECO:0000313" key="2">
    <source>
        <dbReference type="EMBL" id="PLB45732.1"/>
    </source>
</evidence>
<dbReference type="AlphaFoldDB" id="A0A2I2FYM4"/>
<comment type="caution">
    <text evidence="2">The sequence shown here is derived from an EMBL/GenBank/DDBJ whole genome shotgun (WGS) entry which is preliminary data.</text>
</comment>